<evidence type="ECO:0000313" key="6">
    <source>
        <dbReference type="Proteomes" id="UP000655830"/>
    </source>
</evidence>
<accession>A0A926ED99</accession>
<dbReference type="Pfam" id="PF00392">
    <property type="entry name" value="GntR"/>
    <property type="match status" value="1"/>
</dbReference>
<dbReference type="PRINTS" id="PR00035">
    <property type="entry name" value="HTHGNTR"/>
</dbReference>
<keyword evidence="6" id="KW-1185">Reference proteome</keyword>
<dbReference type="PANTHER" id="PTHR43537">
    <property type="entry name" value="TRANSCRIPTIONAL REGULATOR, GNTR FAMILY"/>
    <property type="match status" value="1"/>
</dbReference>
<organism evidence="5 6">
    <name type="scientific">Zhenhengia yiwuensis</name>
    <dbReference type="NCBI Taxonomy" id="2763666"/>
    <lineage>
        <taxon>Bacteria</taxon>
        <taxon>Bacillati</taxon>
        <taxon>Bacillota</taxon>
        <taxon>Clostridia</taxon>
        <taxon>Lachnospirales</taxon>
        <taxon>Lachnospiraceae</taxon>
        <taxon>Zhenhengia</taxon>
    </lineage>
</organism>
<dbReference type="Gene3D" id="1.10.10.10">
    <property type="entry name" value="Winged helix-like DNA-binding domain superfamily/Winged helix DNA-binding domain"/>
    <property type="match status" value="1"/>
</dbReference>
<dbReference type="PANTHER" id="PTHR43537:SF24">
    <property type="entry name" value="GLUCONATE OPERON TRANSCRIPTIONAL REPRESSOR"/>
    <property type="match status" value="1"/>
</dbReference>
<reference evidence="5" key="1">
    <citation type="submission" date="2020-08" db="EMBL/GenBank/DDBJ databases">
        <title>Genome public.</title>
        <authorList>
            <person name="Liu C."/>
            <person name="Sun Q."/>
        </authorList>
    </citation>
    <scope>NUCLEOTIDE SEQUENCE</scope>
    <source>
        <strain evidence="5">NSJ-12</strain>
    </source>
</reference>
<protein>
    <submittedName>
        <fullName evidence="5">GntR family transcriptional regulator</fullName>
    </submittedName>
</protein>
<name>A0A926ED99_9FIRM</name>
<dbReference type="GO" id="GO:0043565">
    <property type="term" value="F:sequence-specific DNA binding"/>
    <property type="evidence" value="ECO:0007669"/>
    <property type="project" value="InterPro"/>
</dbReference>
<dbReference type="GO" id="GO:0003700">
    <property type="term" value="F:DNA-binding transcription factor activity"/>
    <property type="evidence" value="ECO:0007669"/>
    <property type="project" value="InterPro"/>
</dbReference>
<dbReference type="SUPFAM" id="SSF46785">
    <property type="entry name" value="Winged helix' DNA-binding domain"/>
    <property type="match status" value="1"/>
</dbReference>
<gene>
    <name evidence="5" type="ORF">H8718_04935</name>
</gene>
<sequence length="218" mass="25036">MKINEYLPLRDIVFQTLRKAILNGELEPGERLMETQLGEKLGVSRTPIREAIRKLELEGLVIMVPRKGAQVAQFTGKDIQDVLEVRASLEALAAKLACKHMDERSFLKLQLIIAEYEYAAKEDDIEVMIQKDIEFHDTIAEASRNEKLVQLYNNMREQVQRYRITYLKNTEESSAVIAEHNAMLEALKNRDSELASQLATKHIETQCSSIMKFIQSKK</sequence>
<evidence type="ECO:0000259" key="4">
    <source>
        <dbReference type="PROSITE" id="PS50949"/>
    </source>
</evidence>
<dbReference type="AlphaFoldDB" id="A0A926ED99"/>
<dbReference type="InterPro" id="IPR036388">
    <property type="entry name" value="WH-like_DNA-bd_sf"/>
</dbReference>
<proteinExistence type="predicted"/>
<keyword evidence="1" id="KW-0805">Transcription regulation</keyword>
<comment type="caution">
    <text evidence="5">The sequence shown here is derived from an EMBL/GenBank/DDBJ whole genome shotgun (WGS) entry which is preliminary data.</text>
</comment>
<keyword evidence="2" id="KW-0238">DNA-binding</keyword>
<dbReference type="InterPro" id="IPR011711">
    <property type="entry name" value="GntR_C"/>
</dbReference>
<dbReference type="PROSITE" id="PS50949">
    <property type="entry name" value="HTH_GNTR"/>
    <property type="match status" value="1"/>
</dbReference>
<dbReference type="CDD" id="cd07377">
    <property type="entry name" value="WHTH_GntR"/>
    <property type="match status" value="1"/>
</dbReference>
<dbReference type="InterPro" id="IPR000524">
    <property type="entry name" value="Tscrpt_reg_HTH_GntR"/>
</dbReference>
<dbReference type="Pfam" id="PF07729">
    <property type="entry name" value="FCD"/>
    <property type="match status" value="1"/>
</dbReference>
<dbReference type="Gene3D" id="1.20.120.530">
    <property type="entry name" value="GntR ligand-binding domain-like"/>
    <property type="match status" value="1"/>
</dbReference>
<evidence type="ECO:0000256" key="3">
    <source>
        <dbReference type="ARBA" id="ARBA00023163"/>
    </source>
</evidence>
<keyword evidence="3" id="KW-0804">Transcription</keyword>
<evidence type="ECO:0000256" key="2">
    <source>
        <dbReference type="ARBA" id="ARBA00023125"/>
    </source>
</evidence>
<evidence type="ECO:0000256" key="1">
    <source>
        <dbReference type="ARBA" id="ARBA00023015"/>
    </source>
</evidence>
<dbReference type="InterPro" id="IPR008920">
    <property type="entry name" value="TF_FadR/GntR_C"/>
</dbReference>
<evidence type="ECO:0000313" key="5">
    <source>
        <dbReference type="EMBL" id="MBC8578876.1"/>
    </source>
</evidence>
<dbReference type="EMBL" id="JACRSY010000006">
    <property type="protein sequence ID" value="MBC8578876.1"/>
    <property type="molecule type" value="Genomic_DNA"/>
</dbReference>
<dbReference type="SMART" id="SM00345">
    <property type="entry name" value="HTH_GNTR"/>
    <property type="match status" value="1"/>
</dbReference>
<feature type="domain" description="HTH gntR-type" evidence="4">
    <location>
        <begin position="7"/>
        <end position="74"/>
    </location>
</feature>
<dbReference type="PRINTS" id="PR00033">
    <property type="entry name" value="HTHASNC"/>
</dbReference>
<dbReference type="SUPFAM" id="SSF48008">
    <property type="entry name" value="GntR ligand-binding domain-like"/>
    <property type="match status" value="1"/>
</dbReference>
<dbReference type="SMART" id="SM00895">
    <property type="entry name" value="FCD"/>
    <property type="match status" value="1"/>
</dbReference>
<dbReference type="InterPro" id="IPR036390">
    <property type="entry name" value="WH_DNA-bd_sf"/>
</dbReference>
<dbReference type="Proteomes" id="UP000655830">
    <property type="component" value="Unassembled WGS sequence"/>
</dbReference>
<dbReference type="InterPro" id="IPR000485">
    <property type="entry name" value="AsnC-type_HTH_dom"/>
</dbReference>